<feature type="transmembrane region" description="Helical" evidence="1">
    <location>
        <begin position="549"/>
        <end position="572"/>
    </location>
</feature>
<dbReference type="Gene3D" id="3.40.710.10">
    <property type="entry name" value="DD-peptidase/beta-lactamase superfamily"/>
    <property type="match status" value="1"/>
</dbReference>
<dbReference type="Proteomes" id="UP000231019">
    <property type="component" value="Unassembled WGS sequence"/>
</dbReference>
<keyword evidence="1" id="KW-1133">Transmembrane helix</keyword>
<feature type="transmembrane region" description="Helical" evidence="1">
    <location>
        <begin position="584"/>
        <end position="606"/>
    </location>
</feature>
<feature type="domain" description="Beta-lactamase-related" evidence="2">
    <location>
        <begin position="38"/>
        <end position="258"/>
    </location>
</feature>
<reference evidence="3 4" key="1">
    <citation type="submission" date="2017-09" db="EMBL/GenBank/DDBJ databases">
        <title>Depth-based differentiation of microbial function through sediment-hosted aquifers and enrichment of novel symbionts in the deep terrestrial subsurface.</title>
        <authorList>
            <person name="Probst A.J."/>
            <person name="Ladd B."/>
            <person name="Jarett J.K."/>
            <person name="Geller-Mcgrath D.E."/>
            <person name="Sieber C.M."/>
            <person name="Emerson J.B."/>
            <person name="Anantharaman K."/>
            <person name="Thomas B.C."/>
            <person name="Malmstrom R."/>
            <person name="Stieglmeier M."/>
            <person name="Klingl A."/>
            <person name="Woyke T."/>
            <person name="Ryan C.M."/>
            <person name="Banfield J.F."/>
        </authorList>
    </citation>
    <scope>NUCLEOTIDE SEQUENCE [LARGE SCALE GENOMIC DNA]</scope>
    <source>
        <strain evidence="3">CG17_big_fil_post_rev_8_21_14_2_50_48_46</strain>
    </source>
</reference>
<gene>
    <name evidence="3" type="ORF">COW36_02340</name>
</gene>
<organism evidence="3 4">
    <name type="scientific">bacterium (Candidatus Blackallbacteria) CG17_big_fil_post_rev_8_21_14_2_50_48_46</name>
    <dbReference type="NCBI Taxonomy" id="2014261"/>
    <lineage>
        <taxon>Bacteria</taxon>
        <taxon>Candidatus Blackallbacteria</taxon>
    </lineage>
</organism>
<dbReference type="EMBL" id="PFFQ01000006">
    <property type="protein sequence ID" value="PIW18968.1"/>
    <property type="molecule type" value="Genomic_DNA"/>
</dbReference>
<feature type="transmembrane region" description="Helical" evidence="1">
    <location>
        <begin position="466"/>
        <end position="488"/>
    </location>
</feature>
<keyword evidence="1" id="KW-0812">Transmembrane</keyword>
<comment type="caution">
    <text evidence="3">The sequence shown here is derived from an EMBL/GenBank/DDBJ whole genome shotgun (WGS) entry which is preliminary data.</text>
</comment>
<evidence type="ECO:0000313" key="3">
    <source>
        <dbReference type="EMBL" id="PIW18968.1"/>
    </source>
</evidence>
<keyword evidence="1" id="KW-0472">Membrane</keyword>
<dbReference type="SUPFAM" id="SSF56601">
    <property type="entry name" value="beta-lactamase/transpeptidase-like"/>
    <property type="match status" value="1"/>
</dbReference>
<sequence length="610" mass="67942">MSELQGRGASALLSLLVFVLVSGVLMPPVFALDWGHRLEAEKIPGAVALQVAAGHPVLVKTFGVQRHKAKIPLSENTLLPLDALSELFLSNLLLQDVKAGKLDLDENINSYLQKLQVVNPFSSALSLRHLLSHRDGFPEWWAGRWVENSRKVPSLEKNLNYGLKPLVLAPGSTPTPGSWGAVLEGYLLETLNNKPVADQIKAAWGLKSLHVGLPAAERRLQGHLLKEERLLTYPERLYSTAPLQDQLYLSVAEMGKMLEKWAGTQVGMESISPLLFSSGREASEPTLGVYRLAGAEGLFYVESHHLGVSQLLLVQPREKKAVYLSLGREDRDLIWEWAYELLGWQPTKLKPSVSASQQGVSGLYGYPHFHRQSLAALARLHRGLLKVEENSTGVLTLSSQGLDPFGGFVGQTIWEPVGPLEYQRQNRSERLRFSKLAEGGFALHSEQGQQGVYFPLVWQKHPLVQAAMALFLALCLLLCSVRQFYNFWNHEEPLTQAERSEAETSDPSLLMAIAAACGWVFLLGFPLAFFHEALPGEMSLAWQDPLNPWLFGLLLLPLFQIIFTVIALLLAWSQFKTWGRLDRGLALLQAGATFALVWVLYTWHLIGFQF</sequence>
<dbReference type="InterPro" id="IPR012338">
    <property type="entry name" value="Beta-lactam/transpept-like"/>
</dbReference>
<feature type="transmembrane region" description="Helical" evidence="1">
    <location>
        <begin position="509"/>
        <end position="529"/>
    </location>
</feature>
<evidence type="ECO:0000259" key="2">
    <source>
        <dbReference type="Pfam" id="PF00144"/>
    </source>
</evidence>
<dbReference type="AlphaFoldDB" id="A0A2M7G9Z8"/>
<proteinExistence type="predicted"/>
<dbReference type="InterPro" id="IPR050789">
    <property type="entry name" value="Diverse_Enzym_Activities"/>
</dbReference>
<dbReference type="PANTHER" id="PTHR43283">
    <property type="entry name" value="BETA-LACTAMASE-RELATED"/>
    <property type="match status" value="1"/>
</dbReference>
<name>A0A2M7G9Z8_9BACT</name>
<dbReference type="Pfam" id="PF00144">
    <property type="entry name" value="Beta-lactamase"/>
    <property type="match status" value="1"/>
</dbReference>
<evidence type="ECO:0000256" key="1">
    <source>
        <dbReference type="SAM" id="Phobius"/>
    </source>
</evidence>
<accession>A0A2M7G9Z8</accession>
<protein>
    <recommendedName>
        <fullName evidence="2">Beta-lactamase-related domain-containing protein</fullName>
    </recommendedName>
</protein>
<evidence type="ECO:0000313" key="4">
    <source>
        <dbReference type="Proteomes" id="UP000231019"/>
    </source>
</evidence>
<dbReference type="InterPro" id="IPR001466">
    <property type="entry name" value="Beta-lactam-related"/>
</dbReference>